<dbReference type="EMBL" id="FNPD01000005">
    <property type="protein sequence ID" value="SDX88851.1"/>
    <property type="molecule type" value="Genomic_DNA"/>
</dbReference>
<dbReference type="EC" id="6.3.1.20" evidence="3"/>
<comment type="pathway">
    <text evidence="2">Protein modification; protein lipoylation via exogenous pathway; protein N(6)-(lipoyl)lysine from lipoate: step 1/2.</text>
</comment>
<dbReference type="GO" id="GO:0016979">
    <property type="term" value="F:lipoate-protein ligase activity"/>
    <property type="evidence" value="ECO:0007669"/>
    <property type="project" value="UniProtKB-EC"/>
</dbReference>
<dbReference type="InterPro" id="IPR050664">
    <property type="entry name" value="Octanoyltrans_LipM/LipL"/>
</dbReference>
<keyword evidence="10" id="KW-1185">Reference proteome</keyword>
<proteinExistence type="predicted"/>
<dbReference type="AlphaFoldDB" id="A0A1H3FCY0"/>
<evidence type="ECO:0000256" key="4">
    <source>
        <dbReference type="ARBA" id="ARBA00022598"/>
    </source>
</evidence>
<evidence type="ECO:0000256" key="5">
    <source>
        <dbReference type="ARBA" id="ARBA00022741"/>
    </source>
</evidence>
<evidence type="ECO:0000256" key="3">
    <source>
        <dbReference type="ARBA" id="ARBA00012367"/>
    </source>
</evidence>
<dbReference type="Proteomes" id="UP000199266">
    <property type="component" value="Unassembled WGS sequence"/>
</dbReference>
<feature type="domain" description="Lipoate protein ligase C-terminal" evidence="8">
    <location>
        <begin position="7"/>
        <end position="83"/>
    </location>
</feature>
<dbReference type="GO" id="GO:0009249">
    <property type="term" value="P:protein lipoylation"/>
    <property type="evidence" value="ECO:0007669"/>
    <property type="project" value="UniProtKB-ARBA"/>
</dbReference>
<evidence type="ECO:0000313" key="9">
    <source>
        <dbReference type="EMBL" id="SDX88851.1"/>
    </source>
</evidence>
<comment type="catalytic activity">
    <reaction evidence="7">
        <text>L-lysyl-[lipoyl-carrier protein] + (R)-lipoate + ATP = N(6)-[(R)-lipoyl]-L-lysyl-[lipoyl-carrier protein] + AMP + diphosphate + H(+)</text>
        <dbReference type="Rhea" id="RHEA:49288"/>
        <dbReference type="Rhea" id="RHEA-COMP:10500"/>
        <dbReference type="Rhea" id="RHEA-COMP:10502"/>
        <dbReference type="ChEBI" id="CHEBI:15378"/>
        <dbReference type="ChEBI" id="CHEBI:29969"/>
        <dbReference type="ChEBI" id="CHEBI:30616"/>
        <dbReference type="ChEBI" id="CHEBI:33019"/>
        <dbReference type="ChEBI" id="CHEBI:83088"/>
        <dbReference type="ChEBI" id="CHEBI:83099"/>
        <dbReference type="ChEBI" id="CHEBI:456215"/>
        <dbReference type="EC" id="6.3.1.20"/>
    </reaction>
</comment>
<evidence type="ECO:0000256" key="6">
    <source>
        <dbReference type="ARBA" id="ARBA00022840"/>
    </source>
</evidence>
<evidence type="ECO:0000313" key="10">
    <source>
        <dbReference type="Proteomes" id="UP000199266"/>
    </source>
</evidence>
<name>A0A1H3FCY0_9BACT</name>
<dbReference type="GO" id="GO:0005524">
    <property type="term" value="F:ATP binding"/>
    <property type="evidence" value="ECO:0007669"/>
    <property type="project" value="UniProtKB-KW"/>
</dbReference>
<dbReference type="InterPro" id="IPR019491">
    <property type="entry name" value="Lipoate_protein_ligase_C"/>
</dbReference>
<dbReference type="Gene3D" id="3.30.390.50">
    <property type="entry name" value="CO dehydrogenase flavoprotein, C-terminal domain"/>
    <property type="match status" value="1"/>
</dbReference>
<dbReference type="SUPFAM" id="SSF82649">
    <property type="entry name" value="SufE/NifU"/>
    <property type="match status" value="1"/>
</dbReference>
<reference evidence="10" key="1">
    <citation type="submission" date="2016-10" db="EMBL/GenBank/DDBJ databases">
        <authorList>
            <person name="Varghese N."/>
            <person name="Submissions S."/>
        </authorList>
    </citation>
    <scope>NUCLEOTIDE SEQUENCE [LARGE SCALE GENOMIC DNA]</scope>
    <source>
        <strain evidence="10">DSM 13490</strain>
    </source>
</reference>
<comment type="pathway">
    <text evidence="1">Protein modification; protein lipoylation via exogenous pathway; protein N(6)-(lipoyl)lysine from lipoate: step 2/2.</text>
</comment>
<dbReference type="PANTHER" id="PTHR43679">
    <property type="entry name" value="OCTANOYLTRANSFERASE LIPM-RELATED"/>
    <property type="match status" value="1"/>
</dbReference>
<sequence length="91" mass="10439">MPYGEFKAPKGIIKVSLELDGTVISDINISGDFFMYPEEALDDLEQLLIGAKAEREELSKLIREFYEQRQIQAPMLTPDCFVEAIMRAVRR</sequence>
<protein>
    <recommendedName>
        <fullName evidence="3">lipoate--protein ligase</fullName>
        <ecNumber evidence="3">6.3.1.20</ecNumber>
    </recommendedName>
</protein>
<keyword evidence="4 9" id="KW-0436">Ligase</keyword>
<evidence type="ECO:0000259" key="8">
    <source>
        <dbReference type="Pfam" id="PF10437"/>
    </source>
</evidence>
<evidence type="ECO:0000256" key="2">
    <source>
        <dbReference type="ARBA" id="ARBA00005124"/>
    </source>
</evidence>
<accession>A0A1H3FCY0</accession>
<dbReference type="PANTHER" id="PTHR43679:SF2">
    <property type="entry name" value="OCTANOYL-[GCVH]:PROTEIN N-OCTANOYLTRANSFERASE"/>
    <property type="match status" value="1"/>
</dbReference>
<gene>
    <name evidence="9" type="ORF">SAMN03080603_01010</name>
</gene>
<organism evidence="9 10">
    <name type="scientific">Acetomicrobium thermoterrenum DSM 13490</name>
    <dbReference type="NCBI Taxonomy" id="1120987"/>
    <lineage>
        <taxon>Bacteria</taxon>
        <taxon>Thermotogati</taxon>
        <taxon>Synergistota</taxon>
        <taxon>Synergistia</taxon>
        <taxon>Synergistales</taxon>
        <taxon>Acetomicrobiaceae</taxon>
        <taxon>Acetomicrobium</taxon>
    </lineage>
</organism>
<keyword evidence="6" id="KW-0067">ATP-binding</keyword>
<dbReference type="Pfam" id="PF10437">
    <property type="entry name" value="Lip_prot_lig_C"/>
    <property type="match status" value="1"/>
</dbReference>
<evidence type="ECO:0000256" key="1">
    <source>
        <dbReference type="ARBA" id="ARBA00005085"/>
    </source>
</evidence>
<dbReference type="UniPathway" id="UPA00537">
    <property type="reaction ID" value="UER00594"/>
</dbReference>
<evidence type="ECO:0000256" key="7">
    <source>
        <dbReference type="ARBA" id="ARBA00048037"/>
    </source>
</evidence>
<keyword evidence="5" id="KW-0547">Nucleotide-binding</keyword>
<dbReference type="RefSeq" id="WP_091461020.1">
    <property type="nucleotide sequence ID" value="NZ_FNPD01000005.1"/>
</dbReference>